<evidence type="ECO:0000259" key="5">
    <source>
        <dbReference type="PROSITE" id="PS50835"/>
    </source>
</evidence>
<gene>
    <name evidence="6" type="ORF">P5673_029579</name>
</gene>
<name>A0AAD9UU83_ACRCE</name>
<evidence type="ECO:0000256" key="1">
    <source>
        <dbReference type="ARBA" id="ARBA00022729"/>
    </source>
</evidence>
<keyword evidence="1" id="KW-0732">Signal</keyword>
<dbReference type="PROSITE" id="PS50835">
    <property type="entry name" value="IG_LIKE"/>
    <property type="match status" value="1"/>
</dbReference>
<dbReference type="PANTHER" id="PTHR12231">
    <property type="entry name" value="CTX-RELATED TYPE I TRANSMEMBRANE PROTEIN"/>
    <property type="match status" value="1"/>
</dbReference>
<dbReference type="Proteomes" id="UP001249851">
    <property type="component" value="Unassembled WGS sequence"/>
</dbReference>
<organism evidence="6 7">
    <name type="scientific">Acropora cervicornis</name>
    <name type="common">Staghorn coral</name>
    <dbReference type="NCBI Taxonomy" id="6130"/>
    <lineage>
        <taxon>Eukaryota</taxon>
        <taxon>Metazoa</taxon>
        <taxon>Cnidaria</taxon>
        <taxon>Anthozoa</taxon>
        <taxon>Hexacorallia</taxon>
        <taxon>Scleractinia</taxon>
        <taxon>Astrocoeniina</taxon>
        <taxon>Acroporidae</taxon>
        <taxon>Acropora</taxon>
    </lineage>
</organism>
<dbReference type="SMART" id="SM00408">
    <property type="entry name" value="IGc2"/>
    <property type="match status" value="1"/>
</dbReference>
<keyword evidence="2" id="KW-0677">Repeat</keyword>
<dbReference type="PANTHER" id="PTHR12231:SF253">
    <property type="entry name" value="DPR-INTERACTING PROTEIN ETA, ISOFORM B-RELATED"/>
    <property type="match status" value="1"/>
</dbReference>
<proteinExistence type="predicted"/>
<evidence type="ECO:0000256" key="4">
    <source>
        <dbReference type="ARBA" id="ARBA00023319"/>
    </source>
</evidence>
<dbReference type="InterPro" id="IPR051170">
    <property type="entry name" value="Neural/epithelial_adhesion"/>
</dbReference>
<comment type="caution">
    <text evidence="6">The sequence shown here is derived from an EMBL/GenBank/DDBJ whole genome shotgun (WGS) entry which is preliminary data.</text>
</comment>
<reference evidence="6" key="1">
    <citation type="journal article" date="2023" name="G3 (Bethesda)">
        <title>Whole genome assembly and annotation of the endangered Caribbean coral Acropora cervicornis.</title>
        <authorList>
            <person name="Selwyn J.D."/>
            <person name="Vollmer S.V."/>
        </authorList>
    </citation>
    <scope>NUCLEOTIDE SEQUENCE</scope>
    <source>
        <strain evidence="6">K2</strain>
    </source>
</reference>
<dbReference type="Pfam" id="PF07679">
    <property type="entry name" value="I-set"/>
    <property type="match status" value="1"/>
</dbReference>
<keyword evidence="7" id="KW-1185">Reference proteome</keyword>
<dbReference type="InterPro" id="IPR013783">
    <property type="entry name" value="Ig-like_fold"/>
</dbReference>
<keyword evidence="3" id="KW-1015">Disulfide bond</keyword>
<sequence length="254" mass="27358">MPLNITGEKDKGSYRCTADNGVGKRLIKDVCVDVQVPPMVKLPSKVFVGREQTASLICEVEGNPAPIISWRPCYGQSVVCDKQYLNISKVQTARANYTCKATNPVGVDSATTLLLIGGKNVYLRLSVSGNCDIKGSVWEILQKELGKVFTNTQGYSGAEMIVVRCGSLIFDVVLKFGIKVAEDDTISIIQNAIVNGKLGELSVNLSHTIGIPAVEQTTITVPTSTTPKSNGVFQIHIDSSNINLSACYSVQLLF</sequence>
<dbReference type="InterPro" id="IPR013098">
    <property type="entry name" value="Ig_I-set"/>
</dbReference>
<dbReference type="EMBL" id="JARQWQ010000119">
    <property type="protein sequence ID" value="KAK2549872.1"/>
    <property type="molecule type" value="Genomic_DNA"/>
</dbReference>
<dbReference type="AlphaFoldDB" id="A0AAD9UU83"/>
<feature type="domain" description="Ig-like" evidence="5">
    <location>
        <begin position="37"/>
        <end position="114"/>
    </location>
</feature>
<protein>
    <submittedName>
        <fullName evidence="6">Lachesin</fullName>
    </submittedName>
</protein>
<dbReference type="InterPro" id="IPR036179">
    <property type="entry name" value="Ig-like_dom_sf"/>
</dbReference>
<dbReference type="InterPro" id="IPR003598">
    <property type="entry name" value="Ig_sub2"/>
</dbReference>
<evidence type="ECO:0000313" key="6">
    <source>
        <dbReference type="EMBL" id="KAK2549872.1"/>
    </source>
</evidence>
<evidence type="ECO:0000256" key="3">
    <source>
        <dbReference type="ARBA" id="ARBA00023157"/>
    </source>
</evidence>
<keyword evidence="4" id="KW-0393">Immunoglobulin domain</keyword>
<dbReference type="Gene3D" id="2.60.40.10">
    <property type="entry name" value="Immunoglobulins"/>
    <property type="match status" value="1"/>
</dbReference>
<dbReference type="InterPro" id="IPR003599">
    <property type="entry name" value="Ig_sub"/>
</dbReference>
<evidence type="ECO:0000313" key="7">
    <source>
        <dbReference type="Proteomes" id="UP001249851"/>
    </source>
</evidence>
<dbReference type="SUPFAM" id="SSF48726">
    <property type="entry name" value="Immunoglobulin"/>
    <property type="match status" value="1"/>
</dbReference>
<evidence type="ECO:0000256" key="2">
    <source>
        <dbReference type="ARBA" id="ARBA00022737"/>
    </source>
</evidence>
<dbReference type="SMART" id="SM00409">
    <property type="entry name" value="IG"/>
    <property type="match status" value="1"/>
</dbReference>
<reference evidence="6" key="2">
    <citation type="journal article" date="2023" name="Science">
        <title>Genomic signatures of disease resistance in endangered staghorn corals.</title>
        <authorList>
            <person name="Vollmer S.V."/>
            <person name="Selwyn J.D."/>
            <person name="Despard B.A."/>
            <person name="Roesel C.L."/>
        </authorList>
    </citation>
    <scope>NUCLEOTIDE SEQUENCE</scope>
    <source>
        <strain evidence="6">K2</strain>
    </source>
</reference>
<dbReference type="InterPro" id="IPR007110">
    <property type="entry name" value="Ig-like_dom"/>
</dbReference>
<accession>A0AAD9UU83</accession>